<comment type="similarity">
    <text evidence="1">Belongs to the GMC oxidoreductase family.</text>
</comment>
<feature type="domain" description="Glucose-methanol-choline oxidoreductase N-terminal" evidence="6">
    <location>
        <begin position="317"/>
        <end position="331"/>
    </location>
</feature>
<feature type="binding site" evidence="4">
    <location>
        <begin position="599"/>
        <end position="600"/>
    </location>
    <ligand>
        <name>FAD</name>
        <dbReference type="ChEBI" id="CHEBI:57692"/>
    </ligand>
</feature>
<name>A0A4U0UHM1_9PEZI</name>
<dbReference type="PIRSF" id="PIRSF000137">
    <property type="entry name" value="Alcohol_oxidase"/>
    <property type="match status" value="1"/>
</dbReference>
<dbReference type="OrthoDB" id="269227at2759"/>
<dbReference type="SUPFAM" id="SSF51905">
    <property type="entry name" value="FAD/NAD(P)-binding domain"/>
    <property type="match status" value="1"/>
</dbReference>
<keyword evidence="4" id="KW-0285">Flavoprotein</keyword>
<reference evidence="7 8" key="1">
    <citation type="submission" date="2017-03" db="EMBL/GenBank/DDBJ databases">
        <title>Genomes of endolithic fungi from Antarctica.</title>
        <authorList>
            <person name="Coleine C."/>
            <person name="Masonjones S."/>
            <person name="Stajich J.E."/>
        </authorList>
    </citation>
    <scope>NUCLEOTIDE SEQUENCE [LARGE SCALE GENOMIC DNA]</scope>
    <source>
        <strain evidence="7 8">CCFEE 6315</strain>
    </source>
</reference>
<comment type="cofactor">
    <cofactor evidence="4">
        <name>FAD</name>
        <dbReference type="ChEBI" id="CHEBI:57692"/>
    </cofactor>
</comment>
<proteinExistence type="inferred from homology"/>
<feature type="binding site" evidence="4">
    <location>
        <begin position="132"/>
        <end position="135"/>
    </location>
    <ligand>
        <name>FAD</name>
        <dbReference type="ChEBI" id="CHEBI:57692"/>
    </ligand>
</feature>
<protein>
    <recommendedName>
        <fullName evidence="6">Glucose-methanol-choline oxidoreductase N-terminal domain-containing protein</fullName>
    </recommendedName>
</protein>
<evidence type="ECO:0000256" key="4">
    <source>
        <dbReference type="PIRSR" id="PIRSR000137-2"/>
    </source>
</evidence>
<dbReference type="GO" id="GO:0050660">
    <property type="term" value="F:flavin adenine dinucleotide binding"/>
    <property type="evidence" value="ECO:0007669"/>
    <property type="project" value="InterPro"/>
</dbReference>
<dbReference type="AlphaFoldDB" id="A0A4U0UHM1"/>
<dbReference type="InterPro" id="IPR012132">
    <property type="entry name" value="GMC_OxRdtase"/>
</dbReference>
<dbReference type="Gene3D" id="3.50.50.60">
    <property type="entry name" value="FAD/NAD(P)-binding domain"/>
    <property type="match status" value="1"/>
</dbReference>
<dbReference type="Pfam" id="PF00732">
    <property type="entry name" value="GMC_oxred_N"/>
    <property type="match status" value="1"/>
</dbReference>
<keyword evidence="5" id="KW-0732">Signal</keyword>
<dbReference type="PANTHER" id="PTHR11552:SF138">
    <property type="entry name" value="DEHYDROGENASE PKFF-RELATED"/>
    <property type="match status" value="1"/>
</dbReference>
<dbReference type="EMBL" id="NAJL01000001">
    <property type="protein sequence ID" value="TKA34236.1"/>
    <property type="molecule type" value="Genomic_DNA"/>
</dbReference>
<dbReference type="PANTHER" id="PTHR11552">
    <property type="entry name" value="GLUCOSE-METHANOL-CHOLINE GMC OXIDOREDUCTASE"/>
    <property type="match status" value="1"/>
</dbReference>
<evidence type="ECO:0000256" key="1">
    <source>
        <dbReference type="ARBA" id="ARBA00010790"/>
    </source>
</evidence>
<dbReference type="Proteomes" id="UP000308549">
    <property type="component" value="Unassembled WGS sequence"/>
</dbReference>
<sequence length="619" mass="66765">MQLISGLALAFAAIPAASAYQLWSSAFGIPGLNATYDYVVVGGGTAGNTIATRLAEAGWSVAVIEAGDFYENDNGNNSVVPGVATVQYTGADPHDVQPLIDWGYVTTPQAGAGGRRMHYASGKTLGGSSARNYFVYHRGTIGSYQKWADEVCDQSYTFAHLLKYFKRSVNLTPPDTEKRFSNSTVRYNPAAFASEDDTSYHRPLSVTWGNWASPIATWARLGMEAIGIPPADDANSGVLRGSSWTSSTVSVQMHRESSQTSFLNYAIFTTTGIQIYTRAFARRILFDSNATATGVVVTTGGMNFTLSAKREVVLSAGAFRSPQLLMVSGVGPVSTLNQYDIPVIADRPGVGQNLWDQPYGFGISYRVNVFTGSNFALSAAYSAAAAESFVVNATGPLAAPASFLAYERISQAAPELLQNCTIEAIQENFPDDWPEIEYIAADGYLGYNRNYRTTDVIVDGYNYATITPTLITPFSRGNVTISSADMHDMPVINPNWLTAPEDQDIAIAGFKRARQIWEHMDGVTIGEEQFPGPSVQTDAEILAFIQQSVIQIYHASATCKMGAAGDDMAVVDSRARVYGVQNLRVVDASAFPFLTPGHPQSGVYMLAEKIADDVINCVD</sequence>
<gene>
    <name evidence="7" type="ORF">B0A50_00216</name>
</gene>
<feature type="active site" description="Proton donor" evidence="3">
    <location>
        <position position="554"/>
    </location>
</feature>
<evidence type="ECO:0000313" key="7">
    <source>
        <dbReference type="EMBL" id="TKA34236.1"/>
    </source>
</evidence>
<organism evidence="7 8">
    <name type="scientific">Salinomyces thailandicus</name>
    <dbReference type="NCBI Taxonomy" id="706561"/>
    <lineage>
        <taxon>Eukaryota</taxon>
        <taxon>Fungi</taxon>
        <taxon>Dikarya</taxon>
        <taxon>Ascomycota</taxon>
        <taxon>Pezizomycotina</taxon>
        <taxon>Dothideomycetes</taxon>
        <taxon>Dothideomycetidae</taxon>
        <taxon>Mycosphaerellales</taxon>
        <taxon>Teratosphaeriaceae</taxon>
        <taxon>Salinomyces</taxon>
    </lineage>
</organism>
<evidence type="ECO:0000313" key="8">
    <source>
        <dbReference type="Proteomes" id="UP000308549"/>
    </source>
</evidence>
<feature type="chain" id="PRO_5020279107" description="Glucose-methanol-choline oxidoreductase N-terminal domain-containing protein" evidence="5">
    <location>
        <begin position="20"/>
        <end position="619"/>
    </location>
</feature>
<dbReference type="InterPro" id="IPR007867">
    <property type="entry name" value="GMC_OxRtase_C"/>
</dbReference>
<accession>A0A4U0UHM1</accession>
<dbReference type="Pfam" id="PF05199">
    <property type="entry name" value="GMC_oxred_C"/>
    <property type="match status" value="1"/>
</dbReference>
<keyword evidence="4" id="KW-0274">FAD</keyword>
<dbReference type="SUPFAM" id="SSF54373">
    <property type="entry name" value="FAD-linked reductases, C-terminal domain"/>
    <property type="match status" value="1"/>
</dbReference>
<evidence type="ECO:0000256" key="2">
    <source>
        <dbReference type="ARBA" id="ARBA00023180"/>
    </source>
</evidence>
<keyword evidence="8" id="KW-1185">Reference proteome</keyword>
<dbReference type="GO" id="GO:0044550">
    <property type="term" value="P:secondary metabolite biosynthetic process"/>
    <property type="evidence" value="ECO:0007669"/>
    <property type="project" value="TreeGrafter"/>
</dbReference>
<keyword evidence="2" id="KW-0325">Glycoprotein</keyword>
<dbReference type="Gene3D" id="3.30.560.10">
    <property type="entry name" value="Glucose Oxidase, domain 3"/>
    <property type="match status" value="1"/>
</dbReference>
<feature type="signal peptide" evidence="5">
    <location>
        <begin position="1"/>
        <end position="19"/>
    </location>
</feature>
<evidence type="ECO:0000256" key="3">
    <source>
        <dbReference type="PIRSR" id="PIRSR000137-1"/>
    </source>
</evidence>
<dbReference type="PROSITE" id="PS00624">
    <property type="entry name" value="GMC_OXRED_2"/>
    <property type="match status" value="1"/>
</dbReference>
<dbReference type="GO" id="GO:0016614">
    <property type="term" value="F:oxidoreductase activity, acting on CH-OH group of donors"/>
    <property type="evidence" value="ECO:0007669"/>
    <property type="project" value="InterPro"/>
</dbReference>
<evidence type="ECO:0000256" key="5">
    <source>
        <dbReference type="SAM" id="SignalP"/>
    </source>
</evidence>
<evidence type="ECO:0000259" key="6">
    <source>
        <dbReference type="PROSITE" id="PS00624"/>
    </source>
</evidence>
<feature type="active site" description="Proton acceptor" evidence="3">
    <location>
        <position position="598"/>
    </location>
</feature>
<dbReference type="InterPro" id="IPR000172">
    <property type="entry name" value="GMC_OxRdtase_N"/>
</dbReference>
<dbReference type="InterPro" id="IPR036188">
    <property type="entry name" value="FAD/NAD-bd_sf"/>
</dbReference>
<comment type="caution">
    <text evidence="7">The sequence shown here is derived from an EMBL/GenBank/DDBJ whole genome shotgun (WGS) entry which is preliminary data.</text>
</comment>